<keyword evidence="2" id="KW-0812">Transmembrane</keyword>
<keyword evidence="4" id="KW-1185">Reference proteome</keyword>
<gene>
    <name evidence="3" type="ORF">BW732_00965</name>
</gene>
<dbReference type="Gene3D" id="3.30.10.20">
    <property type="match status" value="2"/>
</dbReference>
<keyword evidence="2" id="KW-1133">Transmembrane helix</keyword>
<proteinExistence type="predicted"/>
<evidence type="ECO:0000313" key="3">
    <source>
        <dbReference type="EMBL" id="AQP52934.1"/>
    </source>
</evidence>
<evidence type="ECO:0000313" key="4">
    <source>
        <dbReference type="Proteomes" id="UP000188246"/>
    </source>
</evidence>
<dbReference type="PROSITE" id="PS51178">
    <property type="entry name" value="PASTA"/>
    <property type="match status" value="3"/>
</dbReference>
<feature type="compositionally biased region" description="Polar residues" evidence="1">
    <location>
        <begin position="1"/>
        <end position="12"/>
    </location>
</feature>
<dbReference type="OrthoDB" id="1641593at2"/>
<organism evidence="3 4">
    <name type="scientific">Vagococcus penaei</name>
    <dbReference type="NCBI Taxonomy" id="633807"/>
    <lineage>
        <taxon>Bacteria</taxon>
        <taxon>Bacillati</taxon>
        <taxon>Bacillota</taxon>
        <taxon>Bacilli</taxon>
        <taxon>Lactobacillales</taxon>
        <taxon>Enterococcaceae</taxon>
        <taxon>Vagococcus</taxon>
    </lineage>
</organism>
<feature type="compositionally biased region" description="Basic residues" evidence="1">
    <location>
        <begin position="13"/>
        <end position="25"/>
    </location>
</feature>
<feature type="transmembrane region" description="Helical" evidence="2">
    <location>
        <begin position="85"/>
        <end position="103"/>
    </location>
</feature>
<dbReference type="RefSeq" id="WP_077275030.1">
    <property type="nucleotide sequence ID" value="NZ_CP019609.1"/>
</dbReference>
<protein>
    <submittedName>
        <fullName evidence="3">Uncharacterized protein</fullName>
    </submittedName>
</protein>
<sequence length="393" mass="44830">MENSQDPFNQKPMTRRVRKKRRRTHTLTQNEPVSTQIVNAISDDDMYYLNDAGQVVHRIRKKRKKTSNNHSQTSNVMAPPKKHPYLPLLVLLALITGMMTILINCYQPIAIPDFTTKSIQVAKKWSEKYDIPITTQDVFIPNQKNGQVLKQTVDSVNQSLTLLVSTQKPEKADLVDLPDFKGKSRADVQSWAKLHRINVTMTNVESTAPVDTVINQSILPETLVNLNTVLHVTISKKRPQLTVPDYSQKSLSELKADSSRLKEVTIQERFSETIPYGKLISQLPKKGEVIDLDEYPNPLINLVYSIGRPYLPAYFGQMEQDIPCLIERDFTSKGAKVTFQTYDVPSSYSKGSIVEMNKFNQYIPLDFHVKFGISTGYTDYTADPSFYCEYNEK</sequence>
<dbReference type="Pfam" id="PF03793">
    <property type="entry name" value="PASTA"/>
    <property type="match status" value="1"/>
</dbReference>
<accession>A0A1Q2D3I5</accession>
<keyword evidence="2" id="KW-0472">Membrane</keyword>
<dbReference type="KEGG" id="vpi:BW732_00965"/>
<feature type="region of interest" description="Disordered" evidence="1">
    <location>
        <begin position="1"/>
        <end position="28"/>
    </location>
</feature>
<dbReference type="SMART" id="SM00740">
    <property type="entry name" value="PASTA"/>
    <property type="match status" value="3"/>
</dbReference>
<feature type="region of interest" description="Disordered" evidence="1">
    <location>
        <begin position="60"/>
        <end position="79"/>
    </location>
</feature>
<dbReference type="CDD" id="cd06577">
    <property type="entry name" value="PASTA_pknB"/>
    <property type="match status" value="1"/>
</dbReference>
<dbReference type="AlphaFoldDB" id="A0A1Q2D3I5"/>
<dbReference type="STRING" id="633807.BW732_00965"/>
<name>A0A1Q2D3I5_9ENTE</name>
<dbReference type="Proteomes" id="UP000188246">
    <property type="component" value="Chromosome"/>
</dbReference>
<dbReference type="InterPro" id="IPR005543">
    <property type="entry name" value="PASTA_dom"/>
</dbReference>
<evidence type="ECO:0000256" key="1">
    <source>
        <dbReference type="SAM" id="MobiDB-lite"/>
    </source>
</evidence>
<evidence type="ECO:0000256" key="2">
    <source>
        <dbReference type="SAM" id="Phobius"/>
    </source>
</evidence>
<reference evidence="3 4" key="1">
    <citation type="journal article" date="2010" name="Int. J. Syst. Evol. Microbiol.">
        <title>Vagococcus penaei sp. nov., isolated from spoilage microbiota of cooked shrimp (Penaeus vannamei).</title>
        <authorList>
            <person name="Jaffres E."/>
            <person name="Prevost H."/>
            <person name="Rossero A."/>
            <person name="Joffraud J.J."/>
            <person name="Dousset X."/>
        </authorList>
    </citation>
    <scope>NUCLEOTIDE SEQUENCE [LARGE SCALE GENOMIC DNA]</scope>
    <source>
        <strain evidence="3 4">CD276</strain>
    </source>
</reference>
<dbReference type="EMBL" id="CP019609">
    <property type="protein sequence ID" value="AQP52934.1"/>
    <property type="molecule type" value="Genomic_DNA"/>
</dbReference>